<accession>A0A2J6TFU6</accession>
<dbReference type="GO" id="GO:0005829">
    <property type="term" value="C:cytosol"/>
    <property type="evidence" value="ECO:0007669"/>
    <property type="project" value="TreeGrafter"/>
</dbReference>
<sequence>MDPPIPYATLQAWKASIRSTNDHFINRIPKLELHVHLEGTLTPELRWQLAQRNDMSLHSLRLNKTFHTLEELKEAYNLLQPRSIKGVGLSAFFEAYYGGMEVLQTERDFHDLAIAYFGRAKEMGVVYCEAMFDVQAHTRRGVEIGTLMTGLGSAKKEAEVELGLKVNYIMCFLRDLSPEDAMKHYELALPYQDMIVGIGLDSNEYNRPPLLFGEVYRRAKKDGFKLTCHCDVMQKDTYEHIRQVACELGGTGADRIDHGLDAAEIPELVEKIKTKGIGMTLCPWAYVRHHKEENVFGYVRRLFDAGVLINVSSDSPAYVESNWIVDNLRLSKMMGGFTDEEIVKLQMDSVDMCWASEDAKGQMRADIEHFVKEAVFR</sequence>
<comment type="cofactor">
    <cofactor evidence="1">
        <name>Zn(2+)</name>
        <dbReference type="ChEBI" id="CHEBI:29105"/>
    </cofactor>
</comment>
<dbReference type="GO" id="GO:0043103">
    <property type="term" value="P:hypoxanthine salvage"/>
    <property type="evidence" value="ECO:0007669"/>
    <property type="project" value="TreeGrafter"/>
</dbReference>
<evidence type="ECO:0000313" key="5">
    <source>
        <dbReference type="EMBL" id="PMD61882.1"/>
    </source>
</evidence>
<dbReference type="PANTHER" id="PTHR43114:SF7">
    <property type="entry name" value="ADENOSINE DEAMINASE DOMAIN-CONTAINING PROTEIN"/>
    <property type="match status" value="1"/>
</dbReference>
<evidence type="ECO:0000256" key="1">
    <source>
        <dbReference type="ARBA" id="ARBA00001947"/>
    </source>
</evidence>
<gene>
    <name evidence="5" type="ORF">K444DRAFT_586625</name>
</gene>
<dbReference type="Proteomes" id="UP000235371">
    <property type="component" value="Unassembled WGS sequence"/>
</dbReference>
<dbReference type="Gene3D" id="3.20.20.140">
    <property type="entry name" value="Metal-dependent hydrolases"/>
    <property type="match status" value="1"/>
</dbReference>
<name>A0A2J6TFU6_9HELO</name>
<dbReference type="Pfam" id="PF00962">
    <property type="entry name" value="A_deaminase"/>
    <property type="match status" value="1"/>
</dbReference>
<keyword evidence="6" id="KW-1185">Reference proteome</keyword>
<keyword evidence="2" id="KW-0479">Metal-binding</keyword>
<evidence type="ECO:0000259" key="4">
    <source>
        <dbReference type="Pfam" id="PF00962"/>
    </source>
</evidence>
<dbReference type="NCBIfam" id="TIGR01430">
    <property type="entry name" value="aden_deam"/>
    <property type="match status" value="1"/>
</dbReference>
<protein>
    <submittedName>
        <fullName evidence="5">Adenosine deaminase</fullName>
    </submittedName>
</protein>
<keyword evidence="3" id="KW-0378">Hydrolase</keyword>
<dbReference type="InParanoid" id="A0A2J6TFU6"/>
<evidence type="ECO:0000256" key="2">
    <source>
        <dbReference type="ARBA" id="ARBA00022723"/>
    </source>
</evidence>
<evidence type="ECO:0000313" key="6">
    <source>
        <dbReference type="Proteomes" id="UP000235371"/>
    </source>
</evidence>
<dbReference type="GeneID" id="36586062"/>
<dbReference type="InterPro" id="IPR032466">
    <property type="entry name" value="Metal_Hydrolase"/>
</dbReference>
<dbReference type="GO" id="GO:0006146">
    <property type="term" value="P:adenine catabolic process"/>
    <property type="evidence" value="ECO:0007669"/>
    <property type="project" value="TreeGrafter"/>
</dbReference>
<dbReference type="EMBL" id="KZ613785">
    <property type="protein sequence ID" value="PMD61882.1"/>
    <property type="molecule type" value="Genomic_DNA"/>
</dbReference>
<dbReference type="InterPro" id="IPR001365">
    <property type="entry name" value="A_deaminase_dom"/>
</dbReference>
<dbReference type="InterPro" id="IPR006330">
    <property type="entry name" value="Ado/ade_deaminase"/>
</dbReference>
<feature type="domain" description="Adenosine deaminase" evidence="4">
    <location>
        <begin position="29"/>
        <end position="368"/>
    </location>
</feature>
<proteinExistence type="predicted"/>
<dbReference type="OrthoDB" id="272271at2759"/>
<dbReference type="AlphaFoldDB" id="A0A2J6TFU6"/>
<organism evidence="5 6">
    <name type="scientific">Hyaloscypha bicolor E</name>
    <dbReference type="NCBI Taxonomy" id="1095630"/>
    <lineage>
        <taxon>Eukaryota</taxon>
        <taxon>Fungi</taxon>
        <taxon>Dikarya</taxon>
        <taxon>Ascomycota</taxon>
        <taxon>Pezizomycotina</taxon>
        <taxon>Leotiomycetes</taxon>
        <taxon>Helotiales</taxon>
        <taxon>Hyaloscyphaceae</taxon>
        <taxon>Hyaloscypha</taxon>
        <taxon>Hyaloscypha bicolor</taxon>
    </lineage>
</organism>
<dbReference type="GO" id="GO:0000034">
    <property type="term" value="F:adenine deaminase activity"/>
    <property type="evidence" value="ECO:0007669"/>
    <property type="project" value="TreeGrafter"/>
</dbReference>
<dbReference type="GO" id="GO:0046872">
    <property type="term" value="F:metal ion binding"/>
    <property type="evidence" value="ECO:0007669"/>
    <property type="project" value="UniProtKB-KW"/>
</dbReference>
<dbReference type="STRING" id="1095630.A0A2J6TFU6"/>
<evidence type="ECO:0000256" key="3">
    <source>
        <dbReference type="ARBA" id="ARBA00022801"/>
    </source>
</evidence>
<dbReference type="SUPFAM" id="SSF51556">
    <property type="entry name" value="Metallo-dependent hydrolases"/>
    <property type="match status" value="1"/>
</dbReference>
<reference evidence="5 6" key="1">
    <citation type="submission" date="2016-04" db="EMBL/GenBank/DDBJ databases">
        <title>A degradative enzymes factory behind the ericoid mycorrhizal symbiosis.</title>
        <authorList>
            <consortium name="DOE Joint Genome Institute"/>
            <person name="Martino E."/>
            <person name="Morin E."/>
            <person name="Grelet G."/>
            <person name="Kuo A."/>
            <person name="Kohler A."/>
            <person name="Daghino S."/>
            <person name="Barry K."/>
            <person name="Choi C."/>
            <person name="Cichocki N."/>
            <person name="Clum A."/>
            <person name="Copeland A."/>
            <person name="Hainaut M."/>
            <person name="Haridas S."/>
            <person name="Labutti K."/>
            <person name="Lindquist E."/>
            <person name="Lipzen A."/>
            <person name="Khouja H.-R."/>
            <person name="Murat C."/>
            <person name="Ohm R."/>
            <person name="Olson A."/>
            <person name="Spatafora J."/>
            <person name="Veneault-Fourrey C."/>
            <person name="Henrissat B."/>
            <person name="Grigoriev I."/>
            <person name="Martin F."/>
            <person name="Perotto S."/>
        </authorList>
    </citation>
    <scope>NUCLEOTIDE SEQUENCE [LARGE SCALE GENOMIC DNA]</scope>
    <source>
        <strain evidence="5 6">E</strain>
    </source>
</reference>
<dbReference type="RefSeq" id="XP_024738786.1">
    <property type="nucleotide sequence ID" value="XM_024877985.1"/>
</dbReference>
<dbReference type="PANTHER" id="PTHR43114">
    <property type="entry name" value="ADENINE DEAMINASE"/>
    <property type="match status" value="1"/>
</dbReference>